<dbReference type="EMBL" id="BMXP01000002">
    <property type="protein sequence ID" value="GGW79653.1"/>
    <property type="molecule type" value="Genomic_DNA"/>
</dbReference>
<proteinExistence type="predicted"/>
<protein>
    <submittedName>
        <fullName evidence="2">Uncharacterized protein</fullName>
    </submittedName>
</protein>
<keyword evidence="3" id="KW-1185">Reference proteome</keyword>
<reference evidence="2" key="1">
    <citation type="journal article" date="2014" name="Int. J. Syst. Evol. Microbiol.">
        <title>Complete genome sequence of Corynebacterium casei LMG S-19264T (=DSM 44701T), isolated from a smear-ripened cheese.</title>
        <authorList>
            <consortium name="US DOE Joint Genome Institute (JGI-PGF)"/>
            <person name="Walter F."/>
            <person name="Albersmeier A."/>
            <person name="Kalinowski J."/>
            <person name="Ruckert C."/>
        </authorList>
    </citation>
    <scope>NUCLEOTIDE SEQUENCE</scope>
    <source>
        <strain evidence="2">KCTC 22164</strain>
    </source>
</reference>
<keyword evidence="1" id="KW-1133">Transmembrane helix</keyword>
<reference evidence="2" key="2">
    <citation type="submission" date="2020-09" db="EMBL/GenBank/DDBJ databases">
        <authorList>
            <person name="Sun Q."/>
            <person name="Kim S."/>
        </authorList>
    </citation>
    <scope>NUCLEOTIDE SEQUENCE</scope>
    <source>
        <strain evidence="2">KCTC 22164</strain>
    </source>
</reference>
<gene>
    <name evidence="2" type="ORF">GCM10007391_10560</name>
</gene>
<evidence type="ECO:0000313" key="2">
    <source>
        <dbReference type="EMBL" id="GGW79653.1"/>
    </source>
</evidence>
<feature type="transmembrane region" description="Helical" evidence="1">
    <location>
        <begin position="53"/>
        <end position="79"/>
    </location>
</feature>
<name>A0A918JGH2_9ALTE</name>
<keyword evidence="1" id="KW-0472">Membrane</keyword>
<keyword evidence="1" id="KW-0812">Transmembrane</keyword>
<feature type="transmembrane region" description="Helical" evidence="1">
    <location>
        <begin position="86"/>
        <end position="104"/>
    </location>
</feature>
<dbReference type="RefSeq" id="WP_189404112.1">
    <property type="nucleotide sequence ID" value="NZ_BMXP01000002.1"/>
</dbReference>
<evidence type="ECO:0000256" key="1">
    <source>
        <dbReference type="SAM" id="Phobius"/>
    </source>
</evidence>
<sequence length="138" mass="15263">MDITQHYKPNRESLLSISSGILFVYVAIFVISHGAAVAVPESMLLPMAELSPAFAFASVDLVTVGIPVAVSFVMFAWLLKRLIKNVNYYLLAAPFVMLMLYGLIQVSVNSDYFFYDASKLMMKTLPLLGCVKFLANKA</sequence>
<evidence type="ECO:0000313" key="3">
    <source>
        <dbReference type="Proteomes" id="UP000631300"/>
    </source>
</evidence>
<dbReference type="AlphaFoldDB" id="A0A918JGH2"/>
<dbReference type="Proteomes" id="UP000631300">
    <property type="component" value="Unassembled WGS sequence"/>
</dbReference>
<comment type="caution">
    <text evidence="2">The sequence shown here is derived from an EMBL/GenBank/DDBJ whole genome shotgun (WGS) entry which is preliminary data.</text>
</comment>
<feature type="transmembrane region" description="Helical" evidence="1">
    <location>
        <begin position="12"/>
        <end position="33"/>
    </location>
</feature>
<organism evidence="2 3">
    <name type="scientific">Alteromonas halophila</name>
    <dbReference type="NCBI Taxonomy" id="516698"/>
    <lineage>
        <taxon>Bacteria</taxon>
        <taxon>Pseudomonadati</taxon>
        <taxon>Pseudomonadota</taxon>
        <taxon>Gammaproteobacteria</taxon>
        <taxon>Alteromonadales</taxon>
        <taxon>Alteromonadaceae</taxon>
        <taxon>Alteromonas/Salinimonas group</taxon>
        <taxon>Alteromonas</taxon>
    </lineage>
</organism>
<accession>A0A918JGH2</accession>